<dbReference type="EMBL" id="LAZR01037291">
    <property type="protein sequence ID" value="KKL22594.1"/>
    <property type="molecule type" value="Genomic_DNA"/>
</dbReference>
<name>A0A0F9BL47_9ZZZZ</name>
<evidence type="ECO:0000313" key="1">
    <source>
        <dbReference type="EMBL" id="KKL22594.1"/>
    </source>
</evidence>
<sequence>MKRTIPSVTGDPVLAKAMRDAGIPAPVERIIRTDFLATAFNRDKLGPNMLKRIVDLECGHREITTNAKRCKCHTCHEMILNGEDYEAFRRQEG</sequence>
<dbReference type="AlphaFoldDB" id="A0A0F9BL47"/>
<protein>
    <submittedName>
        <fullName evidence="1">Uncharacterized protein</fullName>
    </submittedName>
</protein>
<accession>A0A0F9BL47</accession>
<comment type="caution">
    <text evidence="1">The sequence shown here is derived from an EMBL/GenBank/DDBJ whole genome shotgun (WGS) entry which is preliminary data.</text>
</comment>
<gene>
    <name evidence="1" type="ORF">LCGC14_2433860</name>
</gene>
<organism evidence="1">
    <name type="scientific">marine sediment metagenome</name>
    <dbReference type="NCBI Taxonomy" id="412755"/>
    <lineage>
        <taxon>unclassified sequences</taxon>
        <taxon>metagenomes</taxon>
        <taxon>ecological metagenomes</taxon>
    </lineage>
</organism>
<proteinExistence type="predicted"/>
<reference evidence="1" key="1">
    <citation type="journal article" date="2015" name="Nature">
        <title>Complex archaea that bridge the gap between prokaryotes and eukaryotes.</title>
        <authorList>
            <person name="Spang A."/>
            <person name="Saw J.H."/>
            <person name="Jorgensen S.L."/>
            <person name="Zaremba-Niedzwiedzka K."/>
            <person name="Martijn J."/>
            <person name="Lind A.E."/>
            <person name="van Eijk R."/>
            <person name="Schleper C."/>
            <person name="Guy L."/>
            <person name="Ettema T.J."/>
        </authorList>
    </citation>
    <scope>NUCLEOTIDE SEQUENCE</scope>
</reference>